<evidence type="ECO:0000256" key="3">
    <source>
        <dbReference type="ARBA" id="ARBA00022448"/>
    </source>
</evidence>
<keyword evidence="3" id="KW-0813">Transport</keyword>
<dbReference type="PANTHER" id="PTHR30532:SF25">
    <property type="entry name" value="IRON(III) DICITRATE-BINDING PERIPLASMIC PROTEIN"/>
    <property type="match status" value="1"/>
</dbReference>
<dbReference type="InterPro" id="IPR051313">
    <property type="entry name" value="Bact_iron-sidero_bind"/>
</dbReference>
<comment type="caution">
    <text evidence="7">The sequence shown here is derived from an EMBL/GenBank/DDBJ whole genome shotgun (WGS) entry which is preliminary data.</text>
</comment>
<feature type="domain" description="Fe/B12 periplasmic-binding" evidence="6">
    <location>
        <begin position="64"/>
        <end position="322"/>
    </location>
</feature>
<dbReference type="CDD" id="cd01146">
    <property type="entry name" value="FhuD"/>
    <property type="match status" value="1"/>
</dbReference>
<comment type="similarity">
    <text evidence="2">Belongs to the bacterial solute-binding protein 8 family.</text>
</comment>
<proteinExistence type="inferred from homology"/>
<keyword evidence="8" id="KW-1185">Reference proteome</keyword>
<feature type="chain" id="PRO_5046865894" evidence="5">
    <location>
        <begin position="30"/>
        <end position="324"/>
    </location>
</feature>
<dbReference type="Pfam" id="PF01497">
    <property type="entry name" value="Peripla_BP_2"/>
    <property type="match status" value="1"/>
</dbReference>
<dbReference type="PROSITE" id="PS50983">
    <property type="entry name" value="FE_B12_PBP"/>
    <property type="match status" value="1"/>
</dbReference>
<evidence type="ECO:0000259" key="6">
    <source>
        <dbReference type="PROSITE" id="PS50983"/>
    </source>
</evidence>
<dbReference type="InterPro" id="IPR006311">
    <property type="entry name" value="TAT_signal"/>
</dbReference>
<protein>
    <submittedName>
        <fullName evidence="7">Iron-siderophore ABC transporter substrate-binding protein</fullName>
    </submittedName>
</protein>
<comment type="subcellular location">
    <subcellularLocation>
        <location evidence="1">Cell envelope</location>
    </subcellularLocation>
</comment>
<accession>A0ABU4VH36</accession>
<gene>
    <name evidence="7" type="ORF">SK069_03940</name>
</gene>
<dbReference type="Proteomes" id="UP001277761">
    <property type="component" value="Unassembled WGS sequence"/>
</dbReference>
<evidence type="ECO:0000313" key="7">
    <source>
        <dbReference type="EMBL" id="MDX8150735.1"/>
    </source>
</evidence>
<dbReference type="PANTHER" id="PTHR30532">
    <property type="entry name" value="IRON III DICITRATE-BINDING PERIPLASMIC PROTEIN"/>
    <property type="match status" value="1"/>
</dbReference>
<evidence type="ECO:0000313" key="8">
    <source>
        <dbReference type="Proteomes" id="UP001277761"/>
    </source>
</evidence>
<sequence>MTDTAVPRRSRRLLVAGALVASLALTACGSDDDEATTTPASDAPGTRTVQTAMGPVEITGTPKRVVVLDTPELDTTTTLGVTPVGTVKAAVGDGFPRYLADKAKGIEVVGEIEAPNLVAIAKLKPDLILSSKVRDEKRYAQLSKIAPTVFTETPADWKANVITQAEALGKAGEARRLLTDYEQRAKAVGRALGDPAETTVSVVRWLPGEIRLYSPNSFVGSILKDVGVALPPAAEKATDINATLSLENLDEADADVVYQTVYGPAKDTDQARGTKLPAWKDIDAVEDGRVYDEPDDVWMLGIGITGAQQVLNELEKTLPAAQSR</sequence>
<dbReference type="InterPro" id="IPR002491">
    <property type="entry name" value="ABC_transptr_periplasmic_BD"/>
</dbReference>
<dbReference type="SUPFAM" id="SSF53807">
    <property type="entry name" value="Helical backbone' metal receptor"/>
    <property type="match status" value="1"/>
</dbReference>
<evidence type="ECO:0000256" key="1">
    <source>
        <dbReference type="ARBA" id="ARBA00004196"/>
    </source>
</evidence>
<keyword evidence="4 5" id="KW-0732">Signal</keyword>
<dbReference type="EMBL" id="JAXAVX010000001">
    <property type="protein sequence ID" value="MDX8150735.1"/>
    <property type="molecule type" value="Genomic_DNA"/>
</dbReference>
<evidence type="ECO:0000256" key="2">
    <source>
        <dbReference type="ARBA" id="ARBA00008814"/>
    </source>
</evidence>
<evidence type="ECO:0000256" key="4">
    <source>
        <dbReference type="ARBA" id="ARBA00022729"/>
    </source>
</evidence>
<dbReference type="RefSeq" id="WP_319952879.1">
    <property type="nucleotide sequence ID" value="NZ_JAXAVX010000001.1"/>
</dbReference>
<feature type="signal peptide" evidence="5">
    <location>
        <begin position="1"/>
        <end position="29"/>
    </location>
</feature>
<dbReference type="Gene3D" id="3.40.50.1980">
    <property type="entry name" value="Nitrogenase molybdenum iron protein domain"/>
    <property type="match status" value="2"/>
</dbReference>
<evidence type="ECO:0000256" key="5">
    <source>
        <dbReference type="SAM" id="SignalP"/>
    </source>
</evidence>
<organism evidence="7 8">
    <name type="scientific">Patulibacter brassicae</name>
    <dbReference type="NCBI Taxonomy" id="1705717"/>
    <lineage>
        <taxon>Bacteria</taxon>
        <taxon>Bacillati</taxon>
        <taxon>Actinomycetota</taxon>
        <taxon>Thermoleophilia</taxon>
        <taxon>Solirubrobacterales</taxon>
        <taxon>Patulibacteraceae</taxon>
        <taxon>Patulibacter</taxon>
    </lineage>
</organism>
<reference evidence="7 8" key="1">
    <citation type="submission" date="2023-11" db="EMBL/GenBank/DDBJ databases">
        <authorList>
            <person name="Xu M."/>
            <person name="Jiang T."/>
        </authorList>
    </citation>
    <scope>NUCLEOTIDE SEQUENCE [LARGE SCALE GENOMIC DNA]</scope>
    <source>
        <strain evidence="7 8">SD</strain>
    </source>
</reference>
<name>A0ABU4VH36_9ACTN</name>
<dbReference type="PROSITE" id="PS51318">
    <property type="entry name" value="TAT"/>
    <property type="match status" value="1"/>
</dbReference>